<gene>
    <name evidence="1" type="ORF">FSB_LOCUS26429</name>
</gene>
<dbReference type="EMBL" id="OIVN01001881">
    <property type="protein sequence ID" value="SPC98547.1"/>
    <property type="molecule type" value="Genomic_DNA"/>
</dbReference>
<evidence type="ECO:0000313" key="1">
    <source>
        <dbReference type="EMBL" id="SPC98547.1"/>
    </source>
</evidence>
<proteinExistence type="predicted"/>
<reference evidence="1" key="1">
    <citation type="submission" date="2018-02" db="EMBL/GenBank/DDBJ databases">
        <authorList>
            <person name="Cohen D.B."/>
            <person name="Kent A.D."/>
        </authorList>
    </citation>
    <scope>NUCLEOTIDE SEQUENCE</scope>
</reference>
<sequence length="47" mass="4852">MASFAMANSIRLSGLLGWDYGSKSAAIPDIDSCGCSCSFLDGGQIMC</sequence>
<accession>A0A2N9G7C3</accession>
<name>A0A2N9G7C3_FAGSY</name>
<organism evidence="1">
    <name type="scientific">Fagus sylvatica</name>
    <name type="common">Beechnut</name>
    <dbReference type="NCBI Taxonomy" id="28930"/>
    <lineage>
        <taxon>Eukaryota</taxon>
        <taxon>Viridiplantae</taxon>
        <taxon>Streptophyta</taxon>
        <taxon>Embryophyta</taxon>
        <taxon>Tracheophyta</taxon>
        <taxon>Spermatophyta</taxon>
        <taxon>Magnoliopsida</taxon>
        <taxon>eudicotyledons</taxon>
        <taxon>Gunneridae</taxon>
        <taxon>Pentapetalae</taxon>
        <taxon>rosids</taxon>
        <taxon>fabids</taxon>
        <taxon>Fagales</taxon>
        <taxon>Fagaceae</taxon>
        <taxon>Fagus</taxon>
    </lineage>
</organism>
<dbReference type="AlphaFoldDB" id="A0A2N9G7C3"/>
<protein>
    <submittedName>
        <fullName evidence="1">Uncharacterized protein</fullName>
    </submittedName>
</protein>